<accession>A0A9E8MWZ8</accession>
<feature type="transmembrane region" description="Helical" evidence="1">
    <location>
        <begin position="6"/>
        <end position="33"/>
    </location>
</feature>
<evidence type="ECO:0000256" key="1">
    <source>
        <dbReference type="SAM" id="Phobius"/>
    </source>
</evidence>
<dbReference type="AlphaFoldDB" id="A0A9E8MWZ8"/>
<keyword evidence="1" id="KW-0812">Transmembrane</keyword>
<dbReference type="RefSeq" id="WP_267677036.1">
    <property type="nucleotide sequence ID" value="NZ_CP113088.1"/>
</dbReference>
<evidence type="ECO:0000313" key="2">
    <source>
        <dbReference type="EMBL" id="WAC02439.1"/>
    </source>
</evidence>
<protein>
    <submittedName>
        <fullName evidence="2">Uncharacterized protein</fullName>
    </submittedName>
</protein>
<reference evidence="2" key="1">
    <citation type="submission" date="2022-11" db="EMBL/GenBank/DDBJ databases">
        <title>Lacinutrix neustonica HL-RS19T sp. nov., isolated from the surface microlayer sample of brackish Lake Shihwa.</title>
        <authorList>
            <person name="Choi J.Y."/>
            <person name="Hwang C.Y."/>
        </authorList>
    </citation>
    <scope>NUCLEOTIDE SEQUENCE</scope>
    <source>
        <strain evidence="2">HL-RS19</strain>
    </source>
</reference>
<evidence type="ECO:0000313" key="3">
    <source>
        <dbReference type="Proteomes" id="UP001164705"/>
    </source>
</evidence>
<dbReference type="KEGG" id="lnu:N7U66_01615"/>
<keyword evidence="3" id="KW-1185">Reference proteome</keyword>
<keyword evidence="1" id="KW-1133">Transmembrane helix</keyword>
<dbReference type="EMBL" id="CP113088">
    <property type="protein sequence ID" value="WAC02439.1"/>
    <property type="molecule type" value="Genomic_DNA"/>
</dbReference>
<dbReference type="Proteomes" id="UP001164705">
    <property type="component" value="Chromosome"/>
</dbReference>
<gene>
    <name evidence="2" type="ORF">N7U66_01615</name>
</gene>
<sequence length="298" mass="35115">MGLQDLIVFIYFLLFIMVLLWAALAYSLIYRYFRTKERIKIKMKVIDAIALRFLDHKRATYKMHWLRRYVQSKRQRWFIAGIFLKVNNVITTLDDTSLKTMAADIGLTKVLSQDLKSLVWQKKAKALLFCYELGLTEHLKTITSYRNHSHILIRREAQIALVVLLGWKSLKLFPYITYPISLWQQIRIIEKLKIYHPEPIEKFVILACQTENPYVMELLVRIIRSFDLEHFKGYSIAQIESPELFLAETALETLQSFELNTLDVNQINLSLQRMGQSPFKLKVDAFISQHGNRLSQQL</sequence>
<keyword evidence="1" id="KW-0472">Membrane</keyword>
<proteinExistence type="predicted"/>
<name>A0A9E8MWZ8_9FLAO</name>
<organism evidence="2 3">
    <name type="scientific">Lacinutrix neustonica</name>
    <dbReference type="NCBI Taxonomy" id="2980107"/>
    <lineage>
        <taxon>Bacteria</taxon>
        <taxon>Pseudomonadati</taxon>
        <taxon>Bacteroidota</taxon>
        <taxon>Flavobacteriia</taxon>
        <taxon>Flavobacteriales</taxon>
        <taxon>Flavobacteriaceae</taxon>
        <taxon>Lacinutrix</taxon>
    </lineage>
</organism>